<evidence type="ECO:0000313" key="3">
    <source>
        <dbReference type="Proteomes" id="UP001352223"/>
    </source>
</evidence>
<dbReference type="RefSeq" id="WP_324765770.1">
    <property type="nucleotide sequence ID" value="NZ_BAAATS010000022.1"/>
</dbReference>
<dbReference type="EMBL" id="JAOZYB010000001">
    <property type="protein sequence ID" value="MEB3958789.1"/>
    <property type="molecule type" value="Genomic_DNA"/>
</dbReference>
<proteinExistence type="predicted"/>
<dbReference type="Gene3D" id="3.40.50.720">
    <property type="entry name" value="NAD(P)-binding Rossmann-like Domain"/>
    <property type="match status" value="1"/>
</dbReference>
<accession>A0ABU6C2Q1</accession>
<sequence>MVIRGSAGRDLCDASFCKETVDATVRELDGAEPAGQRFPDHYMEDLVSSSDPMGRAAQPEEVAPAFVHLASDADSSHTVGEVIAVTGGMTDSRRPRLLSTCAVRWR</sequence>
<feature type="region of interest" description="Disordered" evidence="1">
    <location>
        <begin position="32"/>
        <end position="58"/>
    </location>
</feature>
<dbReference type="Pfam" id="PF13561">
    <property type="entry name" value="adh_short_C2"/>
    <property type="match status" value="1"/>
</dbReference>
<dbReference type="InterPro" id="IPR036291">
    <property type="entry name" value="NAD(P)-bd_dom_sf"/>
</dbReference>
<organism evidence="2 3">
    <name type="scientific">Streptomyces kunmingensis</name>
    <dbReference type="NCBI Taxonomy" id="68225"/>
    <lineage>
        <taxon>Bacteria</taxon>
        <taxon>Bacillati</taxon>
        <taxon>Actinomycetota</taxon>
        <taxon>Actinomycetes</taxon>
        <taxon>Kitasatosporales</taxon>
        <taxon>Streptomycetaceae</taxon>
        <taxon>Streptomyces</taxon>
    </lineage>
</organism>
<dbReference type="InterPro" id="IPR002347">
    <property type="entry name" value="SDR_fam"/>
</dbReference>
<evidence type="ECO:0000313" key="2">
    <source>
        <dbReference type="EMBL" id="MEB3958789.1"/>
    </source>
</evidence>
<name>A0ABU6C2Q1_9ACTN</name>
<keyword evidence="3" id="KW-1185">Reference proteome</keyword>
<comment type="caution">
    <text evidence="2">The sequence shown here is derived from an EMBL/GenBank/DDBJ whole genome shotgun (WGS) entry which is preliminary data.</text>
</comment>
<gene>
    <name evidence="2" type="ORF">OKJ48_00735</name>
</gene>
<protein>
    <submittedName>
        <fullName evidence="2">SDR family oxidoreductase</fullName>
    </submittedName>
</protein>
<dbReference type="SUPFAM" id="SSF51735">
    <property type="entry name" value="NAD(P)-binding Rossmann-fold domains"/>
    <property type="match status" value="1"/>
</dbReference>
<reference evidence="2 3" key="1">
    <citation type="submission" date="2022-10" db="EMBL/GenBank/DDBJ databases">
        <authorList>
            <person name="Xie J."/>
            <person name="Shen N."/>
        </authorList>
    </citation>
    <scope>NUCLEOTIDE SEQUENCE [LARGE SCALE GENOMIC DNA]</scope>
    <source>
        <strain evidence="2 3">DSM 41681</strain>
    </source>
</reference>
<evidence type="ECO:0000256" key="1">
    <source>
        <dbReference type="SAM" id="MobiDB-lite"/>
    </source>
</evidence>
<dbReference type="Proteomes" id="UP001352223">
    <property type="component" value="Unassembled WGS sequence"/>
</dbReference>